<accession>A0A699U0T5</accession>
<reference evidence="2" key="1">
    <citation type="journal article" date="2019" name="Sci. Rep.">
        <title>Draft genome of Tanacetum cinerariifolium, the natural source of mosquito coil.</title>
        <authorList>
            <person name="Yamashiro T."/>
            <person name="Shiraishi A."/>
            <person name="Satake H."/>
            <person name="Nakayama K."/>
        </authorList>
    </citation>
    <scope>NUCLEOTIDE SEQUENCE</scope>
</reference>
<protein>
    <submittedName>
        <fullName evidence="2">Uncharacterized protein</fullName>
    </submittedName>
</protein>
<feature type="region of interest" description="Disordered" evidence="1">
    <location>
        <begin position="34"/>
        <end position="70"/>
    </location>
</feature>
<feature type="non-terminal residue" evidence="2">
    <location>
        <position position="1"/>
    </location>
</feature>
<evidence type="ECO:0000256" key="1">
    <source>
        <dbReference type="SAM" id="MobiDB-lite"/>
    </source>
</evidence>
<comment type="caution">
    <text evidence="2">The sequence shown here is derived from an EMBL/GenBank/DDBJ whole genome shotgun (WGS) entry which is preliminary data.</text>
</comment>
<organism evidence="2">
    <name type="scientific">Tanacetum cinerariifolium</name>
    <name type="common">Dalmatian daisy</name>
    <name type="synonym">Chrysanthemum cinerariifolium</name>
    <dbReference type="NCBI Taxonomy" id="118510"/>
    <lineage>
        <taxon>Eukaryota</taxon>
        <taxon>Viridiplantae</taxon>
        <taxon>Streptophyta</taxon>
        <taxon>Embryophyta</taxon>
        <taxon>Tracheophyta</taxon>
        <taxon>Spermatophyta</taxon>
        <taxon>Magnoliopsida</taxon>
        <taxon>eudicotyledons</taxon>
        <taxon>Gunneridae</taxon>
        <taxon>Pentapetalae</taxon>
        <taxon>asterids</taxon>
        <taxon>campanulids</taxon>
        <taxon>Asterales</taxon>
        <taxon>Asteraceae</taxon>
        <taxon>Asteroideae</taxon>
        <taxon>Anthemideae</taxon>
        <taxon>Anthemidinae</taxon>
        <taxon>Tanacetum</taxon>
    </lineage>
</organism>
<sequence length="138" mass="15028">HQRVRKAQRIHGREGSAAVFAACRNFGILSHELRHLQNPAPTPPGRASGPARPRPGRAHRRQLPPEPLRGREFLCRSVAQRGRRGHPLHPRSVHVRQLTLIAHDLQVEAGEDEGLGAVAASLIEVGEGVAITGLKFIG</sequence>
<gene>
    <name evidence="2" type="ORF">Tci_886937</name>
</gene>
<name>A0A699U0T5_TANCI</name>
<dbReference type="EMBL" id="BKCJ011283189">
    <property type="protein sequence ID" value="GFD14968.1"/>
    <property type="molecule type" value="Genomic_DNA"/>
</dbReference>
<dbReference type="AlphaFoldDB" id="A0A699U0T5"/>
<proteinExistence type="predicted"/>
<evidence type="ECO:0000313" key="2">
    <source>
        <dbReference type="EMBL" id="GFD14968.1"/>
    </source>
</evidence>